<reference evidence="7" key="1">
    <citation type="submission" date="2019-10" db="EMBL/GenBank/DDBJ databases">
        <title>Muricauda hadale sp. nov., a piezophilic bacterium isolated from hadopelagic water of the Mariana Trench.</title>
        <authorList>
            <person name="Wei Y."/>
        </authorList>
    </citation>
    <scope>NUCLEOTIDE SEQUENCE [LARGE SCALE GENOMIC DNA]</scope>
    <source>
        <strain evidence="7">MT-229</strain>
    </source>
</reference>
<dbReference type="InterPro" id="IPR019734">
    <property type="entry name" value="TPR_rpt"/>
</dbReference>
<keyword evidence="8" id="KW-1185">Reference proteome</keyword>
<dbReference type="OrthoDB" id="9776208at2"/>
<dbReference type="EMBL" id="VNIK02000002">
    <property type="protein sequence ID" value="KAB5490728.1"/>
    <property type="molecule type" value="Genomic_DNA"/>
</dbReference>
<feature type="signal peptide" evidence="5">
    <location>
        <begin position="1"/>
        <end position="20"/>
    </location>
</feature>
<feature type="repeat" description="TPR" evidence="3">
    <location>
        <begin position="56"/>
        <end position="89"/>
    </location>
</feature>
<keyword evidence="4" id="KW-0812">Transmembrane</keyword>
<keyword evidence="4" id="KW-1133">Transmembrane helix</keyword>
<name>A0A5N5IR95_9FLAO</name>
<organism evidence="7 8">
    <name type="scientific">Flagellimonas hadalis</name>
    <dbReference type="NCBI Taxonomy" id="2597517"/>
    <lineage>
        <taxon>Bacteria</taxon>
        <taxon>Pseudomonadati</taxon>
        <taxon>Bacteroidota</taxon>
        <taxon>Flavobacteriia</taxon>
        <taxon>Flavobacteriales</taxon>
        <taxon>Flavobacteriaceae</taxon>
        <taxon>Flagellimonas</taxon>
    </lineage>
</organism>
<dbReference type="AlphaFoldDB" id="A0A5N5IR95"/>
<keyword evidence="5" id="KW-0732">Signal</keyword>
<proteinExistence type="predicted"/>
<accession>A0A5N5IR95</accession>
<sequence length="254" mass="28952">MSMKKIFFLIGLLSMSLGFSQNETLFSEATELYNKGEYTKAIENYEQILESGQHSAAVYFNLGNCYYKTNAIGPSIYYYEKALLLSPNDSEIKNNLGYAQNMRLDAIEEVPKTEIAQAYDKVINLFTSDQWAYIAVTLVLFFVLAYLAYYFLRSANQKRISLITGIFSLTLGLLSILMSYLQHEQYRKDNPAIVFSKEVRVSSEPNGSSETIFSLHEGTKVNVLEELDGWEKIRIADGQTGWLLGENIKHIKDF</sequence>
<evidence type="ECO:0000313" key="7">
    <source>
        <dbReference type="EMBL" id="KAB5490728.1"/>
    </source>
</evidence>
<dbReference type="Pfam" id="PF08239">
    <property type="entry name" value="SH3_3"/>
    <property type="match status" value="1"/>
</dbReference>
<dbReference type="SUPFAM" id="SSF48452">
    <property type="entry name" value="TPR-like"/>
    <property type="match status" value="1"/>
</dbReference>
<gene>
    <name evidence="7" type="ORF">FOT42_004665</name>
</gene>
<keyword evidence="2 3" id="KW-0802">TPR repeat</keyword>
<evidence type="ECO:0000256" key="3">
    <source>
        <dbReference type="PROSITE-ProRule" id="PRU00339"/>
    </source>
</evidence>
<dbReference type="InterPro" id="IPR003646">
    <property type="entry name" value="SH3-like_bac-type"/>
</dbReference>
<dbReference type="Gene3D" id="1.25.40.10">
    <property type="entry name" value="Tetratricopeptide repeat domain"/>
    <property type="match status" value="1"/>
</dbReference>
<feature type="transmembrane region" description="Helical" evidence="4">
    <location>
        <begin position="159"/>
        <end position="181"/>
    </location>
</feature>
<dbReference type="InterPro" id="IPR013105">
    <property type="entry name" value="TPR_2"/>
</dbReference>
<dbReference type="PROSITE" id="PS50005">
    <property type="entry name" value="TPR"/>
    <property type="match status" value="1"/>
</dbReference>
<evidence type="ECO:0000256" key="1">
    <source>
        <dbReference type="ARBA" id="ARBA00022737"/>
    </source>
</evidence>
<keyword evidence="1" id="KW-0677">Repeat</keyword>
<dbReference type="Gene3D" id="2.30.30.40">
    <property type="entry name" value="SH3 Domains"/>
    <property type="match status" value="1"/>
</dbReference>
<evidence type="ECO:0000256" key="4">
    <source>
        <dbReference type="SAM" id="Phobius"/>
    </source>
</evidence>
<keyword evidence="4" id="KW-0472">Membrane</keyword>
<evidence type="ECO:0000256" key="5">
    <source>
        <dbReference type="SAM" id="SignalP"/>
    </source>
</evidence>
<dbReference type="InterPro" id="IPR011990">
    <property type="entry name" value="TPR-like_helical_dom_sf"/>
</dbReference>
<protein>
    <submittedName>
        <fullName evidence="7">Tetratricopeptide repeat protein</fullName>
    </submittedName>
</protein>
<feature type="transmembrane region" description="Helical" evidence="4">
    <location>
        <begin position="131"/>
        <end position="152"/>
    </location>
</feature>
<comment type="caution">
    <text evidence="7">The sequence shown here is derived from an EMBL/GenBank/DDBJ whole genome shotgun (WGS) entry which is preliminary data.</text>
</comment>
<dbReference type="Pfam" id="PF07719">
    <property type="entry name" value="TPR_2"/>
    <property type="match status" value="1"/>
</dbReference>
<dbReference type="SMART" id="SM00028">
    <property type="entry name" value="TPR"/>
    <property type="match status" value="2"/>
</dbReference>
<feature type="chain" id="PRO_5024411869" evidence="5">
    <location>
        <begin position="21"/>
        <end position="254"/>
    </location>
</feature>
<evidence type="ECO:0000256" key="2">
    <source>
        <dbReference type="ARBA" id="ARBA00022803"/>
    </source>
</evidence>
<feature type="domain" description="SH3b" evidence="6">
    <location>
        <begin position="200"/>
        <end position="248"/>
    </location>
</feature>
<dbReference type="Proteomes" id="UP000319204">
    <property type="component" value="Unassembled WGS sequence"/>
</dbReference>
<evidence type="ECO:0000259" key="6">
    <source>
        <dbReference type="Pfam" id="PF08239"/>
    </source>
</evidence>
<evidence type="ECO:0000313" key="8">
    <source>
        <dbReference type="Proteomes" id="UP000319204"/>
    </source>
</evidence>